<dbReference type="Proteomes" id="UP000323884">
    <property type="component" value="Unassembled WGS sequence"/>
</dbReference>
<keyword evidence="1" id="KW-0614">Plasmid</keyword>
<organism evidence="1 2">
    <name type="scientific">Chryseobacterium panacisoli</name>
    <dbReference type="NCBI Taxonomy" id="1807141"/>
    <lineage>
        <taxon>Bacteria</taxon>
        <taxon>Pseudomonadati</taxon>
        <taxon>Bacteroidota</taxon>
        <taxon>Flavobacteriia</taxon>
        <taxon>Flavobacteriales</taxon>
        <taxon>Weeksellaceae</taxon>
        <taxon>Chryseobacterium group</taxon>
        <taxon>Chryseobacterium</taxon>
    </lineage>
</organism>
<protein>
    <submittedName>
        <fullName evidence="1">Uncharacterized protein</fullName>
    </submittedName>
</protein>
<dbReference type="OrthoDB" id="1262741at2"/>
<sequence>MLFFFLSAGTEAQAQIQNKEIEKVEIKLNRRKAKKIGSKKLSGKHLKNKIGYHQKKADPYKIEQKKSNDKNESIVIYERSYSVKYGVYLFMNTDKNDFSETLALRGL</sequence>
<keyword evidence="2" id="KW-1185">Reference proteome</keyword>
<evidence type="ECO:0000313" key="1">
    <source>
        <dbReference type="EMBL" id="TZF99522.1"/>
    </source>
</evidence>
<reference evidence="1 2" key="1">
    <citation type="submission" date="2019-08" db="EMBL/GenBank/DDBJ databases">
        <title>Draft genome sequence of Chryseobacterium sp. Gsoil 183.</title>
        <authorList>
            <person name="Im W.-T."/>
        </authorList>
    </citation>
    <scope>NUCLEOTIDE SEQUENCE [LARGE SCALE GENOMIC DNA]</scope>
    <source>
        <strain evidence="1 2">Gsoil 183</strain>
        <plasmid evidence="1">unnamed1</plasmid>
    </source>
</reference>
<name>A0A5D8ZZF0_9FLAO</name>
<evidence type="ECO:0000313" key="2">
    <source>
        <dbReference type="Proteomes" id="UP000323884"/>
    </source>
</evidence>
<proteinExistence type="predicted"/>
<dbReference type="RefSeq" id="WP_149386619.1">
    <property type="nucleotide sequence ID" value="NZ_VTRU01000001.1"/>
</dbReference>
<accession>A0A5D8ZZF0</accession>
<gene>
    <name evidence="1" type="ORF">FW781_06230</name>
</gene>
<dbReference type="EMBL" id="VTRU01000001">
    <property type="protein sequence ID" value="TZF99522.1"/>
    <property type="molecule type" value="Genomic_DNA"/>
</dbReference>
<geneLocation type="plasmid" evidence="1">
    <name>unnamed1</name>
</geneLocation>
<dbReference type="AlphaFoldDB" id="A0A5D8ZZF0"/>
<comment type="caution">
    <text evidence="1">The sequence shown here is derived from an EMBL/GenBank/DDBJ whole genome shotgun (WGS) entry which is preliminary data.</text>
</comment>